<reference evidence="2" key="1">
    <citation type="submission" date="2023-10" db="EMBL/GenBank/DDBJ databases">
        <authorList>
            <person name="Chen Y."/>
            <person name="Shah S."/>
            <person name="Dougan E. K."/>
            <person name="Thang M."/>
            <person name="Chan C."/>
        </authorList>
    </citation>
    <scope>NUCLEOTIDE SEQUENCE [LARGE SCALE GENOMIC DNA]</scope>
</reference>
<name>A0ABN9VJX6_9DINO</name>
<evidence type="ECO:0008006" key="4">
    <source>
        <dbReference type="Google" id="ProtNLM"/>
    </source>
</evidence>
<dbReference type="InterPro" id="IPR011989">
    <property type="entry name" value="ARM-like"/>
</dbReference>
<accession>A0ABN9VJX6</accession>
<gene>
    <name evidence="2" type="ORF">PCOR1329_LOCUS57904</name>
</gene>
<evidence type="ECO:0000256" key="1">
    <source>
        <dbReference type="SAM" id="MobiDB-lite"/>
    </source>
</evidence>
<keyword evidence="3" id="KW-1185">Reference proteome</keyword>
<dbReference type="InterPro" id="IPR016024">
    <property type="entry name" value="ARM-type_fold"/>
</dbReference>
<evidence type="ECO:0000313" key="3">
    <source>
        <dbReference type="Proteomes" id="UP001189429"/>
    </source>
</evidence>
<evidence type="ECO:0000313" key="2">
    <source>
        <dbReference type="EMBL" id="CAK0872430.1"/>
    </source>
</evidence>
<proteinExistence type="predicted"/>
<feature type="region of interest" description="Disordered" evidence="1">
    <location>
        <begin position="279"/>
        <end position="319"/>
    </location>
</feature>
<feature type="region of interest" description="Disordered" evidence="1">
    <location>
        <begin position="1"/>
        <end position="29"/>
    </location>
</feature>
<comment type="caution">
    <text evidence="2">The sequence shown here is derived from an EMBL/GenBank/DDBJ whole genome shotgun (WGS) entry which is preliminary data.</text>
</comment>
<organism evidence="2 3">
    <name type="scientific">Prorocentrum cordatum</name>
    <dbReference type="NCBI Taxonomy" id="2364126"/>
    <lineage>
        <taxon>Eukaryota</taxon>
        <taxon>Sar</taxon>
        <taxon>Alveolata</taxon>
        <taxon>Dinophyceae</taxon>
        <taxon>Prorocentrales</taxon>
        <taxon>Prorocentraceae</taxon>
        <taxon>Prorocentrum</taxon>
    </lineage>
</organism>
<dbReference type="SUPFAM" id="SSF48371">
    <property type="entry name" value="ARM repeat"/>
    <property type="match status" value="1"/>
</dbReference>
<sequence>MARSGDRGPAEDAQVVGWPAAGEGAKSRCGRPPLGAHALSLGAVAEELAEVRAALRSGADFLGMSGGLLREYAAELAKKEELLRLAARRALPGGAGRPRHPGCAAAPAGGARRAASLPLRHRGGRQGRLQSDRAQHLKSMHFVKQAKFAWARVLSQHGRDEAQRMVSESHAISRTVLRLARVRLGIARMALFGLYIAKELHCSSIYLLTGGSPQWRGAGMVASTMDLISCDGERWTCLRVLLPAVRIGGRQPDLIGKTLAILWKIMLIRMREYLGHRPGDDSHEAGEAFDKSGDPRGGDPGNAASAAHGEAHAGDNQFRGLTESRELTVEILGGALRQRDYFSADGDGRIDVLAVAAVSAHPSTFAIFGGDVAERSQINGRRARAPRVDGCIGPRDKKAPLSDPKIPVLLLIGALVALLERPVTGALQMAAAGWRAHPRAGKCARVQREFEASGDDYIADATLMAAPSEPVPEGAPAAIAGIGGDDGDGEPPADPPPPIAAEAPPEVHANGGHGGHAVPARAPISLEAHWRGGRGLRAQCPTRHGCNKRKSSAMGAAEFGPAAAKHYLSTWLAAAPTMGAAEHRAWKPSQDLAAVLRAMEAHPHDERAQRAGVHAVGRLARDVQQLRPQCLAAVALVGRAAARFPDSLALQRLAVAALGSISYVPGVASLIAHEALPAIFAAMVGQSSDSKLQGLGCEALARLAQVGDQQVVQDCIQILLGHPDRRAVEVCCVALRRLCDSGICQAGHVLDALAQLSESQPENLEAQHRAGLAIGQLVENGSIGHDLAHTRAPALVCREWASLLTRFVGADAEEAELNGAYHAKVQSMFHEEVARRFEYEATERLLHLSRGNASGAACLREVVRCLVENLEDYKVRLEARDLAWDGAAQRLVPLDAPLRGRLCADVADVLEAGLLSSLKAAAALGNAPHDDHKLMRRRSFLRRECDSLLDKKTEVTQALQERMVELSREVMLCEGLEYLEMRASRARPSQLHTFRHMLEVAEPVVPPQLLAQLRERLDRLLASVTEHPRHRPKIFGV</sequence>
<dbReference type="Gene3D" id="1.25.10.10">
    <property type="entry name" value="Leucine-rich Repeat Variant"/>
    <property type="match status" value="1"/>
</dbReference>
<feature type="region of interest" description="Disordered" evidence="1">
    <location>
        <begin position="469"/>
        <end position="516"/>
    </location>
</feature>
<feature type="compositionally biased region" description="Basic and acidic residues" evidence="1">
    <location>
        <begin position="279"/>
        <end position="297"/>
    </location>
</feature>
<feature type="compositionally biased region" description="Basic and acidic residues" evidence="1">
    <location>
        <begin position="1"/>
        <end position="10"/>
    </location>
</feature>
<dbReference type="EMBL" id="CAUYUJ010017170">
    <property type="protein sequence ID" value="CAK0872430.1"/>
    <property type="molecule type" value="Genomic_DNA"/>
</dbReference>
<dbReference type="Proteomes" id="UP001189429">
    <property type="component" value="Unassembled WGS sequence"/>
</dbReference>
<protein>
    <recommendedName>
        <fullName evidence="4">Tubulin-specific chaperone D</fullName>
    </recommendedName>
</protein>